<dbReference type="InterPro" id="IPR048469">
    <property type="entry name" value="YchJ-like_M"/>
</dbReference>
<dbReference type="SUPFAM" id="SSF54427">
    <property type="entry name" value="NTF2-like"/>
    <property type="match status" value="1"/>
</dbReference>
<dbReference type="InParanoid" id="A0A2K3DE02"/>
<evidence type="ECO:0000313" key="3">
    <source>
        <dbReference type="Proteomes" id="UP000006906"/>
    </source>
</evidence>
<dbReference type="Gramene" id="PNW78765">
    <property type="protein sequence ID" value="PNW78765"/>
    <property type="gene ID" value="CHLRE_09g389393v5"/>
</dbReference>
<dbReference type="Pfam" id="PF17775">
    <property type="entry name" value="YchJ_M-like"/>
    <property type="match status" value="1"/>
</dbReference>
<dbReference type="PANTHER" id="PTHR33747:SF1">
    <property type="entry name" value="ADENYLATE CYCLASE-ASSOCIATED CAP C-TERMINAL DOMAIN-CONTAINING PROTEIN"/>
    <property type="match status" value="1"/>
</dbReference>
<dbReference type="InterPro" id="IPR032710">
    <property type="entry name" value="NTF2-like_dom_sf"/>
</dbReference>
<name>A0A2K3DE02_CHLRE</name>
<reference evidence="2 3" key="1">
    <citation type="journal article" date="2007" name="Science">
        <title>The Chlamydomonas genome reveals the evolution of key animal and plant functions.</title>
        <authorList>
            <person name="Merchant S.S."/>
            <person name="Prochnik S.E."/>
            <person name="Vallon O."/>
            <person name="Harris E.H."/>
            <person name="Karpowicz S.J."/>
            <person name="Witman G.B."/>
            <person name="Terry A."/>
            <person name="Salamov A."/>
            <person name="Fritz-Laylin L.K."/>
            <person name="Marechal-Drouard L."/>
            <person name="Marshall W.F."/>
            <person name="Qu L.H."/>
            <person name="Nelson D.R."/>
            <person name="Sanderfoot A.A."/>
            <person name="Spalding M.H."/>
            <person name="Kapitonov V.V."/>
            <person name="Ren Q."/>
            <person name="Ferris P."/>
            <person name="Lindquist E."/>
            <person name="Shapiro H."/>
            <person name="Lucas S.M."/>
            <person name="Grimwood J."/>
            <person name="Schmutz J."/>
            <person name="Cardol P."/>
            <person name="Cerutti H."/>
            <person name="Chanfreau G."/>
            <person name="Chen C.L."/>
            <person name="Cognat V."/>
            <person name="Croft M.T."/>
            <person name="Dent R."/>
            <person name="Dutcher S."/>
            <person name="Fernandez E."/>
            <person name="Fukuzawa H."/>
            <person name="Gonzalez-Ballester D."/>
            <person name="Gonzalez-Halphen D."/>
            <person name="Hallmann A."/>
            <person name="Hanikenne M."/>
            <person name="Hippler M."/>
            <person name="Inwood W."/>
            <person name="Jabbari K."/>
            <person name="Kalanon M."/>
            <person name="Kuras R."/>
            <person name="Lefebvre P.A."/>
            <person name="Lemaire S.D."/>
            <person name="Lobanov A.V."/>
            <person name="Lohr M."/>
            <person name="Manuell A."/>
            <person name="Meier I."/>
            <person name="Mets L."/>
            <person name="Mittag M."/>
            <person name="Mittelmeier T."/>
            <person name="Moroney J.V."/>
            <person name="Moseley J."/>
            <person name="Napoli C."/>
            <person name="Nedelcu A.M."/>
            <person name="Niyogi K."/>
            <person name="Novoselov S.V."/>
            <person name="Paulsen I.T."/>
            <person name="Pazour G."/>
            <person name="Purton S."/>
            <person name="Ral J.P."/>
            <person name="Riano-Pachon D.M."/>
            <person name="Riekhof W."/>
            <person name="Rymarquis L."/>
            <person name="Schroda M."/>
            <person name="Stern D."/>
            <person name="Umen J."/>
            <person name="Willows R."/>
            <person name="Wilson N."/>
            <person name="Zimmer S.L."/>
            <person name="Allmer J."/>
            <person name="Balk J."/>
            <person name="Bisova K."/>
            <person name="Chen C.J."/>
            <person name="Elias M."/>
            <person name="Gendler K."/>
            <person name="Hauser C."/>
            <person name="Lamb M.R."/>
            <person name="Ledford H."/>
            <person name="Long J.C."/>
            <person name="Minagawa J."/>
            <person name="Page M.D."/>
            <person name="Pan J."/>
            <person name="Pootakham W."/>
            <person name="Roje S."/>
            <person name="Rose A."/>
            <person name="Stahlberg E."/>
            <person name="Terauchi A.M."/>
            <person name="Yang P."/>
            <person name="Ball S."/>
            <person name="Bowler C."/>
            <person name="Dieckmann C.L."/>
            <person name="Gladyshev V.N."/>
            <person name="Green P."/>
            <person name="Jorgensen R."/>
            <person name="Mayfield S."/>
            <person name="Mueller-Roeber B."/>
            <person name="Rajamani S."/>
            <person name="Sayre R.T."/>
            <person name="Brokstein P."/>
            <person name="Dubchak I."/>
            <person name="Goodstein D."/>
            <person name="Hornick L."/>
            <person name="Huang Y.W."/>
            <person name="Jhaveri J."/>
            <person name="Luo Y."/>
            <person name="Martinez D."/>
            <person name="Ngau W.C."/>
            <person name="Otillar B."/>
            <person name="Poliakov A."/>
            <person name="Porter A."/>
            <person name="Szajkowski L."/>
            <person name="Werner G."/>
            <person name="Zhou K."/>
            <person name="Grigoriev I.V."/>
            <person name="Rokhsar D.S."/>
            <person name="Grossman A.R."/>
        </authorList>
    </citation>
    <scope>NUCLEOTIDE SEQUENCE [LARGE SCALE GENOMIC DNA]</scope>
    <source>
        <strain evidence="3">CC-503</strain>
    </source>
</reference>
<evidence type="ECO:0000313" key="2">
    <source>
        <dbReference type="EMBL" id="PNW78765.1"/>
    </source>
</evidence>
<dbReference type="KEGG" id="cre:CHLRE_09g389393v5"/>
<gene>
    <name evidence="2" type="ORF">CHLRE_09g389393v5</name>
</gene>
<dbReference type="PANTHER" id="PTHR33747">
    <property type="entry name" value="UPF0225 PROTEIN SCO1677"/>
    <property type="match status" value="1"/>
</dbReference>
<dbReference type="ExpressionAtlas" id="A0A2K3DE02">
    <property type="expression patterns" value="baseline"/>
</dbReference>
<feature type="domain" description="YchJ-like middle NTF2-like" evidence="1">
    <location>
        <begin position="115"/>
        <end position="244"/>
    </location>
</feature>
<keyword evidence="3" id="KW-1185">Reference proteome</keyword>
<sequence length="278" mass="28823">MHCSSRGAAGASLATGAQGQRGLRGVLVTVPVVSAPAATTLPAPTHEGCCVPRQGVRAAAKAKSGGSGGGAAAKGFGAAKAPAPGKDTCACGSKIVYRECCEPYHAGAAVPPDVEAALRARFCGFVKGRVPYLLSTFHPHYHAFKYGTEAGGAAKQLERDLETAVSRFKYSGFKVLETAPGSHSDEAFITFRYNSVAKTRAVRPTGDSFVAETNFDGTAKVSTTIERSRFLRDPASGGQWLFADYTLIDYPTWMEEAKQAELRARGEAGAGAGAGGSA</sequence>
<organism evidence="2 3">
    <name type="scientific">Chlamydomonas reinhardtii</name>
    <name type="common">Chlamydomonas smithii</name>
    <dbReference type="NCBI Taxonomy" id="3055"/>
    <lineage>
        <taxon>Eukaryota</taxon>
        <taxon>Viridiplantae</taxon>
        <taxon>Chlorophyta</taxon>
        <taxon>core chlorophytes</taxon>
        <taxon>Chlorophyceae</taxon>
        <taxon>CS clade</taxon>
        <taxon>Chlamydomonadales</taxon>
        <taxon>Chlamydomonadaceae</taxon>
        <taxon>Chlamydomonas</taxon>
    </lineage>
</organism>
<dbReference type="PaxDb" id="3055-EDP02207"/>
<dbReference type="Gene3D" id="3.10.450.50">
    <property type="match status" value="1"/>
</dbReference>
<dbReference type="RefSeq" id="XP_042921115.1">
    <property type="nucleotide sequence ID" value="XM_043065506.1"/>
</dbReference>
<evidence type="ECO:0000259" key="1">
    <source>
        <dbReference type="Pfam" id="PF17775"/>
    </source>
</evidence>
<dbReference type="AlphaFoldDB" id="A0A2K3DE02"/>
<accession>A0A2K3DE02</accession>
<proteinExistence type="predicted"/>
<dbReference type="OrthoDB" id="535134at2759"/>
<dbReference type="Proteomes" id="UP000006906">
    <property type="component" value="Chromosome 9"/>
</dbReference>
<dbReference type="EMBL" id="CM008970">
    <property type="protein sequence ID" value="PNW78765.1"/>
    <property type="molecule type" value="Genomic_DNA"/>
</dbReference>
<dbReference type="GeneID" id="5720610"/>
<protein>
    <recommendedName>
        <fullName evidence="1">YchJ-like middle NTF2-like domain-containing protein</fullName>
    </recommendedName>
</protein>